<keyword evidence="1" id="KW-0732">Signal</keyword>
<dbReference type="Proteomes" id="UP001501321">
    <property type="component" value="Unassembled WGS sequence"/>
</dbReference>
<name>A0ABP8PZ45_9GAMM</name>
<gene>
    <name evidence="2" type="ORF">GCM10023095_05060</name>
</gene>
<accession>A0ABP8PZ45</accession>
<comment type="caution">
    <text evidence="2">The sequence shown here is derived from an EMBL/GenBank/DDBJ whole genome shotgun (WGS) entry which is preliminary data.</text>
</comment>
<keyword evidence="3" id="KW-1185">Reference proteome</keyword>
<proteinExistence type="predicted"/>
<evidence type="ECO:0000313" key="2">
    <source>
        <dbReference type="EMBL" id="GAA4494015.1"/>
    </source>
</evidence>
<evidence type="ECO:0000256" key="1">
    <source>
        <dbReference type="SAM" id="SignalP"/>
    </source>
</evidence>
<dbReference type="RefSeq" id="WP_345009744.1">
    <property type="nucleotide sequence ID" value="NZ_BAABFC010000002.1"/>
</dbReference>
<protein>
    <recommendedName>
        <fullName evidence="4">Lipoprotein</fullName>
    </recommendedName>
</protein>
<dbReference type="PROSITE" id="PS51257">
    <property type="entry name" value="PROKAR_LIPOPROTEIN"/>
    <property type="match status" value="1"/>
</dbReference>
<reference evidence="3" key="1">
    <citation type="journal article" date="2019" name="Int. J. Syst. Evol. Microbiol.">
        <title>The Global Catalogue of Microorganisms (GCM) 10K type strain sequencing project: providing services to taxonomists for standard genome sequencing and annotation.</title>
        <authorList>
            <consortium name="The Broad Institute Genomics Platform"/>
            <consortium name="The Broad Institute Genome Sequencing Center for Infectious Disease"/>
            <person name="Wu L."/>
            <person name="Ma J."/>
        </authorList>
    </citation>
    <scope>NUCLEOTIDE SEQUENCE [LARGE SCALE GENOMIC DNA]</scope>
    <source>
        <strain evidence="3">JCM 32226</strain>
    </source>
</reference>
<sequence>MDKFVKVVLLIVFALSATGCATVNHDALTQDEALALKDKKVGLTHYQDRPDFIAQTAVNVQFGLLGLASAISSGNAMIKNNQVADPAIAIADKLAQGLAQEQQMQVVAEAQSVSSKVTDEALLGHFGQQDYVLDVKTLGWSSIYFPTDWDNYRVMYTARARLIEVQTGKIIADETCSHVPDYADTNQAPSYKALEDGSGLKTALAQSVEYCVNQIQVMAKLHAQTAGTAATN</sequence>
<evidence type="ECO:0008006" key="4">
    <source>
        <dbReference type="Google" id="ProtNLM"/>
    </source>
</evidence>
<evidence type="ECO:0000313" key="3">
    <source>
        <dbReference type="Proteomes" id="UP001501321"/>
    </source>
</evidence>
<dbReference type="EMBL" id="BAABFC010000002">
    <property type="protein sequence ID" value="GAA4494015.1"/>
    <property type="molecule type" value="Genomic_DNA"/>
</dbReference>
<organism evidence="2 3">
    <name type="scientific">Pseudaeromonas paramecii</name>
    <dbReference type="NCBI Taxonomy" id="2138166"/>
    <lineage>
        <taxon>Bacteria</taxon>
        <taxon>Pseudomonadati</taxon>
        <taxon>Pseudomonadota</taxon>
        <taxon>Gammaproteobacteria</taxon>
        <taxon>Aeromonadales</taxon>
        <taxon>Aeromonadaceae</taxon>
        <taxon>Pseudaeromonas</taxon>
    </lineage>
</organism>
<feature type="signal peptide" evidence="1">
    <location>
        <begin position="1"/>
        <end position="21"/>
    </location>
</feature>
<feature type="chain" id="PRO_5047085885" description="Lipoprotein" evidence="1">
    <location>
        <begin position="22"/>
        <end position="232"/>
    </location>
</feature>